<keyword evidence="2" id="KW-1185">Reference proteome</keyword>
<evidence type="ECO:0000313" key="1">
    <source>
        <dbReference type="EMBL" id="KAF7834265.1"/>
    </source>
</evidence>
<organism evidence="1 2">
    <name type="scientific">Senna tora</name>
    <dbReference type="NCBI Taxonomy" id="362788"/>
    <lineage>
        <taxon>Eukaryota</taxon>
        <taxon>Viridiplantae</taxon>
        <taxon>Streptophyta</taxon>
        <taxon>Embryophyta</taxon>
        <taxon>Tracheophyta</taxon>
        <taxon>Spermatophyta</taxon>
        <taxon>Magnoliopsida</taxon>
        <taxon>eudicotyledons</taxon>
        <taxon>Gunneridae</taxon>
        <taxon>Pentapetalae</taxon>
        <taxon>rosids</taxon>
        <taxon>fabids</taxon>
        <taxon>Fabales</taxon>
        <taxon>Fabaceae</taxon>
        <taxon>Caesalpinioideae</taxon>
        <taxon>Cassia clade</taxon>
        <taxon>Senna</taxon>
    </lineage>
</organism>
<gene>
    <name evidence="1" type="ORF">G2W53_009124</name>
</gene>
<dbReference type="AlphaFoldDB" id="A0A834WXQ6"/>
<comment type="caution">
    <text evidence="1">The sequence shown here is derived from an EMBL/GenBank/DDBJ whole genome shotgun (WGS) entry which is preliminary data.</text>
</comment>
<reference evidence="1" key="1">
    <citation type="submission" date="2020-09" db="EMBL/GenBank/DDBJ databases">
        <title>Genome-Enabled Discovery of Anthraquinone Biosynthesis in Senna tora.</title>
        <authorList>
            <person name="Kang S.-H."/>
            <person name="Pandey R.P."/>
            <person name="Lee C.-M."/>
            <person name="Sim J.-S."/>
            <person name="Jeong J.-T."/>
            <person name="Choi B.-S."/>
            <person name="Jung M."/>
            <person name="Ginzburg D."/>
            <person name="Zhao K."/>
            <person name="Won S.Y."/>
            <person name="Oh T.-J."/>
            <person name="Yu Y."/>
            <person name="Kim N.-H."/>
            <person name="Lee O.R."/>
            <person name="Lee T.-H."/>
            <person name="Bashyal P."/>
            <person name="Kim T.-S."/>
            <person name="Lee W.-H."/>
            <person name="Kawkins C."/>
            <person name="Kim C.-K."/>
            <person name="Kim J.S."/>
            <person name="Ahn B.O."/>
            <person name="Rhee S.Y."/>
            <person name="Sohng J.K."/>
        </authorList>
    </citation>
    <scope>NUCLEOTIDE SEQUENCE</scope>
    <source>
        <tissue evidence="1">Leaf</tissue>
    </source>
</reference>
<accession>A0A834WXQ6</accession>
<sequence length="54" mass="5968">MAVSRIMGMELRIATSVEGNECKISNPYPHCSSTVPTSHPLFISFFFLLLPPSL</sequence>
<proteinExistence type="predicted"/>
<evidence type="ECO:0000313" key="2">
    <source>
        <dbReference type="Proteomes" id="UP000634136"/>
    </source>
</evidence>
<dbReference type="Proteomes" id="UP000634136">
    <property type="component" value="Unassembled WGS sequence"/>
</dbReference>
<name>A0A834WXQ6_9FABA</name>
<dbReference type="EMBL" id="JAAIUW010000004">
    <property type="protein sequence ID" value="KAF7834265.1"/>
    <property type="molecule type" value="Genomic_DNA"/>
</dbReference>
<protein>
    <submittedName>
        <fullName evidence="1">Uncharacterized protein</fullName>
    </submittedName>
</protein>